<dbReference type="GO" id="GO:0030976">
    <property type="term" value="F:thiamine pyrophosphate binding"/>
    <property type="evidence" value="ECO:0007669"/>
    <property type="project" value="InterPro"/>
</dbReference>
<evidence type="ECO:0000256" key="1">
    <source>
        <dbReference type="ARBA" id="ARBA00001964"/>
    </source>
</evidence>
<dbReference type="Proteomes" id="UP000053989">
    <property type="component" value="Unassembled WGS sequence"/>
</dbReference>
<evidence type="ECO:0000256" key="3">
    <source>
        <dbReference type="ARBA" id="ARBA00023002"/>
    </source>
</evidence>
<sequence length="394" mass="44374">MTKEWLSASWPGFPTPRQLAEQTLPMRQTRSDGETLKRIGRAVSQCPAGFTPHRNLARILATRGKTVEEGRNIDWSTAEALAFGSLALEKVHVRLSGQDVERGTFSQRHAIIHDQYVTPRSRSTALLASNSGTLVSPNFLPIWEAQFGDFANNAQCIIDQFIASGERKWLQRTGLVVNLPHGYDGQGPEHSSGRLERFLQLCDDHPHAFPSAKKIERQHQDCNMQVVYPTTPANYKAAHSLLLESLVAPSERTLPMIEMIGDTHFERYLPEPHPDNLVAPEQIRRHILCSGQIYYTLIQEREQRGIEDVAISRLEQLSPFPYDLITPHFDKYPNADLLWCQTYVGPRILTAANETQYHRGKHPLYAGREPTGSVATGSKVHQKEIESLLNSAFA</sequence>
<dbReference type="GO" id="GO:0005739">
    <property type="term" value="C:mitochondrion"/>
    <property type="evidence" value="ECO:0007669"/>
    <property type="project" value="TreeGrafter"/>
</dbReference>
<dbReference type="SUPFAM" id="SSF52518">
    <property type="entry name" value="Thiamin diphosphate-binding fold (THDP-binding)"/>
    <property type="match status" value="1"/>
</dbReference>
<dbReference type="InterPro" id="IPR011603">
    <property type="entry name" value="2oxoglutarate_DH_E1"/>
</dbReference>
<dbReference type="OrthoDB" id="2644150at2759"/>
<dbReference type="HOGENOM" id="CLU_004709_3_3_1"/>
<dbReference type="InterPro" id="IPR005475">
    <property type="entry name" value="Transketolase-like_Pyr-bd"/>
</dbReference>
<keyword evidence="4" id="KW-0786">Thiamine pyrophosphate</keyword>
<dbReference type="EMBL" id="KN822031">
    <property type="protein sequence ID" value="KIM63857.1"/>
    <property type="molecule type" value="Genomic_DNA"/>
</dbReference>
<feature type="domain" description="Transketolase-like pyrimidine-binding" evidence="5">
    <location>
        <begin position="73"/>
        <end position="256"/>
    </location>
</feature>
<evidence type="ECO:0000313" key="6">
    <source>
        <dbReference type="EMBL" id="KIM63857.1"/>
    </source>
</evidence>
<dbReference type="Pfam" id="PF02779">
    <property type="entry name" value="Transket_pyr"/>
    <property type="match status" value="1"/>
</dbReference>
<name>A0A0C3AFZ7_9AGAM</name>
<dbReference type="SMART" id="SM00861">
    <property type="entry name" value="Transket_pyr"/>
    <property type="match status" value="1"/>
</dbReference>
<reference evidence="7" key="2">
    <citation type="submission" date="2015-01" db="EMBL/GenBank/DDBJ databases">
        <title>Evolutionary Origins and Diversification of the Mycorrhizal Mutualists.</title>
        <authorList>
            <consortium name="DOE Joint Genome Institute"/>
            <consortium name="Mycorrhizal Genomics Consortium"/>
            <person name="Kohler A."/>
            <person name="Kuo A."/>
            <person name="Nagy L.G."/>
            <person name="Floudas D."/>
            <person name="Copeland A."/>
            <person name="Barry K.W."/>
            <person name="Cichocki N."/>
            <person name="Veneault-Fourrey C."/>
            <person name="LaButti K."/>
            <person name="Lindquist E.A."/>
            <person name="Lipzen A."/>
            <person name="Lundell T."/>
            <person name="Morin E."/>
            <person name="Murat C."/>
            <person name="Riley R."/>
            <person name="Ohm R."/>
            <person name="Sun H."/>
            <person name="Tunlid A."/>
            <person name="Henrissat B."/>
            <person name="Grigoriev I.V."/>
            <person name="Hibbett D.S."/>
            <person name="Martin F."/>
        </authorList>
    </citation>
    <scope>NUCLEOTIDE SEQUENCE [LARGE SCALE GENOMIC DNA]</scope>
    <source>
        <strain evidence="7">Foug A</strain>
    </source>
</reference>
<dbReference type="GO" id="GO:0045252">
    <property type="term" value="C:oxoglutarate dehydrogenase complex"/>
    <property type="evidence" value="ECO:0007669"/>
    <property type="project" value="TreeGrafter"/>
</dbReference>
<comment type="similarity">
    <text evidence="2">Belongs to the alpha-ketoglutarate dehydrogenase family.</text>
</comment>
<dbReference type="Gene3D" id="3.40.50.11610">
    <property type="entry name" value="Multifunctional 2-oxoglutarate metabolism enzyme, C-terminal domain"/>
    <property type="match status" value="1"/>
</dbReference>
<evidence type="ECO:0000259" key="5">
    <source>
        <dbReference type="SMART" id="SM00861"/>
    </source>
</evidence>
<accession>A0A0C3AFZ7</accession>
<dbReference type="InterPro" id="IPR029061">
    <property type="entry name" value="THDP-binding"/>
</dbReference>
<dbReference type="PANTHER" id="PTHR23152">
    <property type="entry name" value="2-OXOGLUTARATE DEHYDROGENASE"/>
    <property type="match status" value="1"/>
</dbReference>
<proteinExistence type="inferred from homology"/>
<dbReference type="Gene3D" id="3.40.50.12470">
    <property type="match status" value="2"/>
</dbReference>
<reference evidence="6 7" key="1">
    <citation type="submission" date="2014-04" db="EMBL/GenBank/DDBJ databases">
        <authorList>
            <consortium name="DOE Joint Genome Institute"/>
            <person name="Kuo A."/>
            <person name="Kohler A."/>
            <person name="Nagy L.G."/>
            <person name="Floudas D."/>
            <person name="Copeland A."/>
            <person name="Barry K.W."/>
            <person name="Cichocki N."/>
            <person name="Veneault-Fourrey C."/>
            <person name="LaButti K."/>
            <person name="Lindquist E.A."/>
            <person name="Lipzen A."/>
            <person name="Lundell T."/>
            <person name="Morin E."/>
            <person name="Murat C."/>
            <person name="Sun H."/>
            <person name="Tunlid A."/>
            <person name="Henrissat B."/>
            <person name="Grigoriev I.V."/>
            <person name="Hibbett D.S."/>
            <person name="Martin F."/>
            <person name="Nordberg H.P."/>
            <person name="Cantor M.N."/>
            <person name="Hua S.X."/>
        </authorList>
    </citation>
    <scope>NUCLEOTIDE SEQUENCE [LARGE SCALE GENOMIC DNA]</scope>
    <source>
        <strain evidence="6 7">Foug A</strain>
    </source>
</reference>
<evidence type="ECO:0000313" key="7">
    <source>
        <dbReference type="Proteomes" id="UP000053989"/>
    </source>
</evidence>
<dbReference type="InParanoid" id="A0A0C3AFZ7"/>
<dbReference type="AlphaFoldDB" id="A0A0C3AFZ7"/>
<keyword evidence="3" id="KW-0560">Oxidoreductase</keyword>
<dbReference type="GO" id="GO:0004591">
    <property type="term" value="F:oxoglutarate dehydrogenase (succinyl-transferring) activity"/>
    <property type="evidence" value="ECO:0007669"/>
    <property type="project" value="TreeGrafter"/>
</dbReference>
<keyword evidence="7" id="KW-1185">Reference proteome</keyword>
<dbReference type="Pfam" id="PF16870">
    <property type="entry name" value="OxoGdeHyase_C"/>
    <property type="match status" value="1"/>
</dbReference>
<protein>
    <recommendedName>
        <fullName evidence="5">Transketolase-like pyrimidine-binding domain-containing protein</fullName>
    </recommendedName>
</protein>
<dbReference type="GO" id="GO:0006099">
    <property type="term" value="P:tricarboxylic acid cycle"/>
    <property type="evidence" value="ECO:0007669"/>
    <property type="project" value="TreeGrafter"/>
</dbReference>
<organism evidence="6 7">
    <name type="scientific">Scleroderma citrinum Foug A</name>
    <dbReference type="NCBI Taxonomy" id="1036808"/>
    <lineage>
        <taxon>Eukaryota</taxon>
        <taxon>Fungi</taxon>
        <taxon>Dikarya</taxon>
        <taxon>Basidiomycota</taxon>
        <taxon>Agaricomycotina</taxon>
        <taxon>Agaricomycetes</taxon>
        <taxon>Agaricomycetidae</taxon>
        <taxon>Boletales</taxon>
        <taxon>Sclerodermatineae</taxon>
        <taxon>Sclerodermataceae</taxon>
        <taxon>Scleroderma</taxon>
    </lineage>
</organism>
<gene>
    <name evidence="6" type="ORF">SCLCIDRAFT_23784</name>
</gene>
<dbReference type="InterPro" id="IPR031717">
    <property type="entry name" value="ODO-1/KGD_C"/>
</dbReference>
<dbReference type="STRING" id="1036808.A0A0C3AFZ7"/>
<dbReference type="PANTHER" id="PTHR23152:SF4">
    <property type="entry name" value="2-OXOADIPATE DEHYDROGENASE COMPLEX COMPONENT E1"/>
    <property type="match status" value="1"/>
</dbReference>
<comment type="cofactor">
    <cofactor evidence="1">
        <name>thiamine diphosphate</name>
        <dbReference type="ChEBI" id="CHEBI:58937"/>
    </cofactor>
</comment>
<evidence type="ECO:0000256" key="4">
    <source>
        <dbReference type="ARBA" id="ARBA00023052"/>
    </source>
</evidence>
<evidence type="ECO:0000256" key="2">
    <source>
        <dbReference type="ARBA" id="ARBA00006936"/>
    </source>
</evidence>
<dbReference type="InterPro" id="IPR042179">
    <property type="entry name" value="KGD_C_sf"/>
</dbReference>